<dbReference type="Gene3D" id="3.40.50.1820">
    <property type="entry name" value="alpha/beta hydrolase"/>
    <property type="match status" value="1"/>
</dbReference>
<dbReference type="Proteomes" id="UP000887116">
    <property type="component" value="Unassembled WGS sequence"/>
</dbReference>
<dbReference type="EMBL" id="BMAO01007695">
    <property type="protein sequence ID" value="GFR17878.1"/>
    <property type="molecule type" value="Genomic_DNA"/>
</dbReference>
<accession>A0A8X6H6N6</accession>
<dbReference type="PANTHER" id="PTHR46118:SF4">
    <property type="entry name" value="PROTEIN ABHD11"/>
    <property type="match status" value="1"/>
</dbReference>
<name>A0A8X6H6N6_TRICU</name>
<dbReference type="Pfam" id="PF00561">
    <property type="entry name" value="Abhydrolase_1"/>
    <property type="match status" value="1"/>
</dbReference>
<reference evidence="13" key="1">
    <citation type="submission" date="2020-07" db="EMBL/GenBank/DDBJ databases">
        <title>Multicomponent nature underlies the extraordinary mechanical properties of spider dragline silk.</title>
        <authorList>
            <person name="Kono N."/>
            <person name="Nakamura H."/>
            <person name="Mori M."/>
            <person name="Yoshida Y."/>
            <person name="Ohtoshi R."/>
            <person name="Malay A.D."/>
            <person name="Moran D.A.P."/>
            <person name="Tomita M."/>
            <person name="Numata K."/>
            <person name="Arakawa K."/>
        </authorList>
    </citation>
    <scope>NUCLEOTIDE SEQUENCE</scope>
</reference>
<comment type="catalytic activity">
    <reaction evidence="8">
        <text>1-octadecanoyl-2-(4Z,7Z,10Z,13Z,16Z,19Z-docosahexaenoyl)-sn-glycerol + H2O = 2-(4Z,7Z,10Z,13Z,16Z,19Z-docosahexaenoyl)-glycerol + octadecanoate + H(+)</text>
        <dbReference type="Rhea" id="RHEA:77107"/>
        <dbReference type="ChEBI" id="CHEBI:15377"/>
        <dbReference type="ChEBI" id="CHEBI:15378"/>
        <dbReference type="ChEBI" id="CHEBI:25629"/>
        <dbReference type="ChEBI" id="CHEBI:77129"/>
        <dbReference type="ChEBI" id="CHEBI:186738"/>
    </reaction>
</comment>
<comment type="catalytic activity">
    <reaction evidence="10">
        <text>1-octadecanoyl-2-(9Z-octadecenoyl)-sn-glycerol + H2O = 2-(9Z-octadecenoyl)-glycerol + octadecanoate + H(+)</text>
        <dbReference type="Rhea" id="RHEA:77103"/>
        <dbReference type="ChEBI" id="CHEBI:15377"/>
        <dbReference type="ChEBI" id="CHEBI:15378"/>
        <dbReference type="ChEBI" id="CHEBI:25629"/>
        <dbReference type="ChEBI" id="CHEBI:73990"/>
        <dbReference type="ChEBI" id="CHEBI:75468"/>
    </reaction>
</comment>
<evidence type="ECO:0000256" key="4">
    <source>
        <dbReference type="ARBA" id="ARBA00042703"/>
    </source>
</evidence>
<evidence type="ECO:0000256" key="9">
    <source>
        <dbReference type="ARBA" id="ARBA00048504"/>
    </source>
</evidence>
<comment type="catalytic activity">
    <reaction evidence="6">
        <text>a 1,3-diacyl-sn-glycerol + H2O = a 1-acyl-sn-glycerol + a fatty acid + H(+)</text>
        <dbReference type="Rhea" id="RHEA:38503"/>
        <dbReference type="ChEBI" id="CHEBI:15377"/>
        <dbReference type="ChEBI" id="CHEBI:15378"/>
        <dbReference type="ChEBI" id="CHEBI:28868"/>
        <dbReference type="ChEBI" id="CHEBI:64683"/>
        <dbReference type="ChEBI" id="CHEBI:77272"/>
    </reaction>
</comment>
<comment type="caution">
    <text evidence="13">The sequence shown here is derived from an EMBL/GenBank/DDBJ whole genome shotgun (WGS) entry which is preliminary data.</text>
</comment>
<sequence length="288" mass="32968">MKLAYKVFEPVNGSNTLLPPLIFLHGLALSKEYWGNIPQIIANNTGRKAYAPDARNHGESDWCEEFSDQLLMEDLLSFMDDIKAPKAVLIGHSVGGFIACKAALAAPERVEMLFVEDMLARKLDQEMFNHMVLVLKTLKQVEPLILQGMDKEEVENFITAHVFQSMHPQVPLDQIFQDKPDIFYPLCKDSTGRYRFATNLDVVIKKIQDVDSIMKESNDIYNGATYFLYGTKSFLHVDKDEGHIRKRFPRAVLIAFEGAKHEIHRQFPEKFSATVIEWIQLNQLLPKL</sequence>
<evidence type="ECO:0000256" key="3">
    <source>
        <dbReference type="ARBA" id="ARBA00026104"/>
    </source>
</evidence>
<dbReference type="GO" id="GO:0052689">
    <property type="term" value="F:carboxylic ester hydrolase activity"/>
    <property type="evidence" value="ECO:0007669"/>
    <property type="project" value="TreeGrafter"/>
</dbReference>
<dbReference type="InterPro" id="IPR029058">
    <property type="entry name" value="AB_hydrolase_fold"/>
</dbReference>
<comment type="catalytic activity">
    <reaction evidence="9">
        <text>1,2-didecanoylglycerol + H2O = decanoylglycerol + decanoate + H(+)</text>
        <dbReference type="Rhea" id="RHEA:48596"/>
        <dbReference type="ChEBI" id="CHEBI:11152"/>
        <dbReference type="ChEBI" id="CHEBI:15377"/>
        <dbReference type="ChEBI" id="CHEBI:15378"/>
        <dbReference type="ChEBI" id="CHEBI:27689"/>
        <dbReference type="ChEBI" id="CHEBI:90605"/>
    </reaction>
</comment>
<dbReference type="SUPFAM" id="SSF53474">
    <property type="entry name" value="alpha/beta-Hydrolases"/>
    <property type="match status" value="1"/>
</dbReference>
<proteinExistence type="inferred from homology"/>
<dbReference type="EC" id="3.1.1.116" evidence="3"/>
<evidence type="ECO:0000313" key="14">
    <source>
        <dbReference type="Proteomes" id="UP000887116"/>
    </source>
</evidence>
<protein>
    <recommendedName>
        <fullName evidence="7">sn-1-specific diacylglycerol lipase ABHD11</fullName>
        <ecNumber evidence="3">3.1.1.116</ecNumber>
    </recommendedName>
    <alternativeName>
        <fullName evidence="4">Alpha/beta hydrolase domain-containing protein 11</fullName>
    </alternativeName>
</protein>
<keyword evidence="2" id="KW-0378">Hydrolase</keyword>
<evidence type="ECO:0000256" key="1">
    <source>
        <dbReference type="ARBA" id="ARBA00008645"/>
    </source>
</evidence>
<dbReference type="PANTHER" id="PTHR46118">
    <property type="entry name" value="PROTEIN ABHD11"/>
    <property type="match status" value="1"/>
</dbReference>
<gene>
    <name evidence="13" type="primary">NCL1_31665</name>
    <name evidence="13" type="ORF">TNCT_472291</name>
</gene>
<dbReference type="AlphaFoldDB" id="A0A8X6H6N6"/>
<evidence type="ECO:0000313" key="13">
    <source>
        <dbReference type="EMBL" id="GFR17878.1"/>
    </source>
</evidence>
<evidence type="ECO:0000256" key="6">
    <source>
        <dbReference type="ARBA" id="ARBA00043742"/>
    </source>
</evidence>
<feature type="domain" description="AB hydrolase-1" evidence="12">
    <location>
        <begin position="19"/>
        <end position="115"/>
    </location>
</feature>
<evidence type="ECO:0000256" key="7">
    <source>
        <dbReference type="ARBA" id="ARBA00044064"/>
    </source>
</evidence>
<dbReference type="OrthoDB" id="6421323at2759"/>
<evidence type="ECO:0000256" key="10">
    <source>
        <dbReference type="ARBA" id="ARBA00048513"/>
    </source>
</evidence>
<evidence type="ECO:0000256" key="11">
    <source>
        <dbReference type="ARBA" id="ARBA00048919"/>
    </source>
</evidence>
<comment type="catalytic activity">
    <reaction evidence="5">
        <text>a 1,2-diacyl-sn-glycerol + H2O = a 2-acylglycerol + a fatty acid + H(+)</text>
        <dbReference type="Rhea" id="RHEA:33275"/>
        <dbReference type="ChEBI" id="CHEBI:15377"/>
        <dbReference type="ChEBI" id="CHEBI:15378"/>
        <dbReference type="ChEBI" id="CHEBI:17389"/>
        <dbReference type="ChEBI" id="CHEBI:17815"/>
        <dbReference type="ChEBI" id="CHEBI:28868"/>
        <dbReference type="EC" id="3.1.1.116"/>
    </reaction>
</comment>
<keyword evidence="14" id="KW-1185">Reference proteome</keyword>
<dbReference type="InterPro" id="IPR000073">
    <property type="entry name" value="AB_hydrolase_1"/>
</dbReference>
<evidence type="ECO:0000256" key="8">
    <source>
        <dbReference type="ARBA" id="ARBA00048283"/>
    </source>
</evidence>
<organism evidence="13 14">
    <name type="scientific">Trichonephila clavata</name>
    <name type="common">Joro spider</name>
    <name type="synonym">Nephila clavata</name>
    <dbReference type="NCBI Taxonomy" id="2740835"/>
    <lineage>
        <taxon>Eukaryota</taxon>
        <taxon>Metazoa</taxon>
        <taxon>Ecdysozoa</taxon>
        <taxon>Arthropoda</taxon>
        <taxon>Chelicerata</taxon>
        <taxon>Arachnida</taxon>
        <taxon>Araneae</taxon>
        <taxon>Araneomorphae</taxon>
        <taxon>Entelegynae</taxon>
        <taxon>Araneoidea</taxon>
        <taxon>Nephilidae</taxon>
        <taxon>Trichonephila</taxon>
    </lineage>
</organism>
<comment type="similarity">
    <text evidence="1">Belongs to the AB hydrolase superfamily.</text>
</comment>
<evidence type="ECO:0000259" key="12">
    <source>
        <dbReference type="Pfam" id="PF00561"/>
    </source>
</evidence>
<evidence type="ECO:0000256" key="5">
    <source>
        <dbReference type="ARBA" id="ARBA00043667"/>
    </source>
</evidence>
<evidence type="ECO:0000256" key="2">
    <source>
        <dbReference type="ARBA" id="ARBA00022801"/>
    </source>
</evidence>
<comment type="catalytic activity">
    <reaction evidence="11">
        <text>1-octadecanoyl-2-(5Z,8Z,11Z,14Z-eicosatetraenoyl)-sn-glycerol + H2O = 2-(5Z,8Z,11Z,14Z-eicosatetraenoyl)-glycerol + octadecanoate + H(+)</text>
        <dbReference type="Rhea" id="RHEA:38507"/>
        <dbReference type="ChEBI" id="CHEBI:15377"/>
        <dbReference type="ChEBI" id="CHEBI:15378"/>
        <dbReference type="ChEBI" id="CHEBI:25629"/>
        <dbReference type="ChEBI" id="CHEBI:52392"/>
        <dbReference type="ChEBI" id="CHEBI:75728"/>
    </reaction>
</comment>